<sequence>MTKWILPSEVALHNTSTDCWVSFLGKVWDLTKLIADNKNDLGIQPIIKSAGTDISHWFNPDTKDIKTRIDPVTELEVPHVPFDCLLHLPNPTPNTTEIPVAKPWWKDESQIIGQLSKNPRYIRIVNTLTSKEDLIEVAGEETLNDILERFKAINSHADSYTWKFQGNVLKMEKTLEQNGIHDESAKFARLGLDFDMYIPAILIYFNDDLTAA</sequence>
<dbReference type="AlphaFoldDB" id="A2DKS7"/>
<name>A2DKS7_TRIV3</name>
<reference evidence="11" key="1">
    <citation type="submission" date="2006-10" db="EMBL/GenBank/DDBJ databases">
        <authorList>
            <person name="Amadeo P."/>
            <person name="Zhao Q."/>
            <person name="Wortman J."/>
            <person name="Fraser-Liggett C."/>
            <person name="Carlton J."/>
        </authorList>
    </citation>
    <scope>NUCLEOTIDE SEQUENCE</scope>
    <source>
        <strain evidence="11">G3</strain>
    </source>
</reference>
<dbReference type="eggNOG" id="KOG0537">
    <property type="taxonomic scope" value="Eukaryota"/>
</dbReference>
<dbReference type="SMART" id="SM01117">
    <property type="entry name" value="Cyt-b5"/>
    <property type="match status" value="1"/>
</dbReference>
<keyword evidence="3" id="KW-0349">Heme</keyword>
<comment type="function">
    <text evidence="9">Radial spoke stalk protein that binds heme under oxidizing conditions. Required for the coordinated beating of multiple cilia maybe by functioning in a redox signaling pathway.</text>
</comment>
<evidence type="ECO:0000256" key="2">
    <source>
        <dbReference type="ARBA" id="ARBA00022490"/>
    </source>
</evidence>
<evidence type="ECO:0000256" key="8">
    <source>
        <dbReference type="ARBA" id="ARBA00040649"/>
    </source>
</evidence>
<dbReference type="VEuPathDB" id="TrichDB:TVAGG3_0560280"/>
<dbReference type="InterPro" id="IPR029071">
    <property type="entry name" value="Ubiquitin-like_domsf"/>
</dbReference>
<dbReference type="InterPro" id="IPR052320">
    <property type="entry name" value="Cytochrome_b5_domain"/>
</dbReference>
<comment type="subcellular location">
    <subcellularLocation>
        <location evidence="1">Cytoplasm</location>
        <location evidence="1">Cytoskeleton</location>
        <location evidence="1">Cilium axoneme</location>
    </subcellularLocation>
</comment>
<keyword evidence="5" id="KW-0408">Iron</keyword>
<dbReference type="PANTHER" id="PTHR21281">
    <property type="entry name" value="CYTOCHROME B5 DOMAIN-CONTAINING PROTEIN 1"/>
    <property type="match status" value="1"/>
</dbReference>
<keyword evidence="12" id="KW-1185">Reference proteome</keyword>
<keyword evidence="2" id="KW-0963">Cytoplasm</keyword>
<dbReference type="InterPro" id="IPR001199">
    <property type="entry name" value="Cyt_B5-like_heme/steroid-bd"/>
</dbReference>
<organism evidence="11 12">
    <name type="scientific">Trichomonas vaginalis (strain ATCC PRA-98 / G3)</name>
    <dbReference type="NCBI Taxonomy" id="412133"/>
    <lineage>
        <taxon>Eukaryota</taxon>
        <taxon>Metamonada</taxon>
        <taxon>Parabasalia</taxon>
        <taxon>Trichomonadida</taxon>
        <taxon>Trichomonadidae</taxon>
        <taxon>Trichomonas</taxon>
    </lineage>
</organism>
<evidence type="ECO:0000256" key="4">
    <source>
        <dbReference type="ARBA" id="ARBA00022723"/>
    </source>
</evidence>
<dbReference type="PROSITE" id="PS50255">
    <property type="entry name" value="CYTOCHROME_B5_2"/>
    <property type="match status" value="1"/>
</dbReference>
<dbReference type="Pfam" id="PF00173">
    <property type="entry name" value="Cyt-b5"/>
    <property type="match status" value="1"/>
</dbReference>
<dbReference type="GO" id="GO:0005930">
    <property type="term" value="C:axoneme"/>
    <property type="evidence" value="ECO:0007669"/>
    <property type="project" value="UniProtKB-SubCell"/>
</dbReference>
<evidence type="ECO:0000259" key="10">
    <source>
        <dbReference type="PROSITE" id="PS50255"/>
    </source>
</evidence>
<evidence type="ECO:0000256" key="7">
    <source>
        <dbReference type="ARBA" id="ARBA00023273"/>
    </source>
</evidence>
<dbReference type="SMR" id="A2DKS7"/>
<dbReference type="EMBL" id="DS113212">
    <property type="protein sequence ID" value="EAY19060.1"/>
    <property type="molecule type" value="Genomic_DNA"/>
</dbReference>
<evidence type="ECO:0000313" key="11">
    <source>
        <dbReference type="EMBL" id="EAY19060.1"/>
    </source>
</evidence>
<dbReference type="SUPFAM" id="SSF55856">
    <property type="entry name" value="Cytochrome b5-like heme/steroid binding domain"/>
    <property type="match status" value="1"/>
</dbReference>
<evidence type="ECO:0000256" key="3">
    <source>
        <dbReference type="ARBA" id="ARBA00022617"/>
    </source>
</evidence>
<proteinExistence type="predicted"/>
<dbReference type="InterPro" id="IPR036400">
    <property type="entry name" value="Cyt_B5-like_heme/steroid_sf"/>
</dbReference>
<dbReference type="RefSeq" id="XP_001580046.1">
    <property type="nucleotide sequence ID" value="XM_001579996.1"/>
</dbReference>
<dbReference type="PANTHER" id="PTHR21281:SF0">
    <property type="entry name" value="CYTOCHROME B5 DOMAIN-CONTAINING PROTEIN 1"/>
    <property type="match status" value="1"/>
</dbReference>
<evidence type="ECO:0000256" key="1">
    <source>
        <dbReference type="ARBA" id="ARBA00004430"/>
    </source>
</evidence>
<protein>
    <recommendedName>
        <fullName evidence="8">Cytochrome b5 domain-containing protein 1</fullName>
    </recommendedName>
</protein>
<keyword evidence="6" id="KW-0206">Cytoskeleton</keyword>
<dbReference type="SUPFAM" id="SSF54236">
    <property type="entry name" value="Ubiquitin-like"/>
    <property type="match status" value="1"/>
</dbReference>
<evidence type="ECO:0000313" key="12">
    <source>
        <dbReference type="Proteomes" id="UP000001542"/>
    </source>
</evidence>
<dbReference type="KEGG" id="tva:5464579"/>
<dbReference type="STRING" id="5722.A2DKS7"/>
<dbReference type="Gene3D" id="3.10.120.10">
    <property type="entry name" value="Cytochrome b5-like heme/steroid binding domain"/>
    <property type="match status" value="1"/>
</dbReference>
<reference evidence="11" key="2">
    <citation type="journal article" date="2007" name="Science">
        <title>Draft genome sequence of the sexually transmitted pathogen Trichomonas vaginalis.</title>
        <authorList>
            <person name="Carlton J.M."/>
            <person name="Hirt R.P."/>
            <person name="Silva J.C."/>
            <person name="Delcher A.L."/>
            <person name="Schatz M."/>
            <person name="Zhao Q."/>
            <person name="Wortman J.R."/>
            <person name="Bidwell S.L."/>
            <person name="Alsmark U.C.M."/>
            <person name="Besteiro S."/>
            <person name="Sicheritz-Ponten T."/>
            <person name="Noel C.J."/>
            <person name="Dacks J.B."/>
            <person name="Foster P.G."/>
            <person name="Simillion C."/>
            <person name="Van de Peer Y."/>
            <person name="Miranda-Saavedra D."/>
            <person name="Barton G.J."/>
            <person name="Westrop G.D."/>
            <person name="Mueller S."/>
            <person name="Dessi D."/>
            <person name="Fiori P.L."/>
            <person name="Ren Q."/>
            <person name="Paulsen I."/>
            <person name="Zhang H."/>
            <person name="Bastida-Corcuera F.D."/>
            <person name="Simoes-Barbosa A."/>
            <person name="Brown M.T."/>
            <person name="Hayes R.D."/>
            <person name="Mukherjee M."/>
            <person name="Okumura C.Y."/>
            <person name="Schneider R."/>
            <person name="Smith A.J."/>
            <person name="Vanacova S."/>
            <person name="Villalvazo M."/>
            <person name="Haas B.J."/>
            <person name="Pertea M."/>
            <person name="Feldblyum T.V."/>
            <person name="Utterback T.R."/>
            <person name="Shu C.L."/>
            <person name="Osoegawa K."/>
            <person name="de Jong P.J."/>
            <person name="Hrdy I."/>
            <person name="Horvathova L."/>
            <person name="Zubacova Z."/>
            <person name="Dolezal P."/>
            <person name="Malik S.B."/>
            <person name="Logsdon J.M. Jr."/>
            <person name="Henze K."/>
            <person name="Gupta A."/>
            <person name="Wang C.C."/>
            <person name="Dunne R.L."/>
            <person name="Upcroft J.A."/>
            <person name="Upcroft P."/>
            <person name="White O."/>
            <person name="Salzberg S.L."/>
            <person name="Tang P."/>
            <person name="Chiu C.-H."/>
            <person name="Lee Y.-S."/>
            <person name="Embley T.M."/>
            <person name="Coombs G.H."/>
            <person name="Mottram J.C."/>
            <person name="Tachezy J."/>
            <person name="Fraser-Liggett C.M."/>
            <person name="Johnson P.J."/>
        </authorList>
    </citation>
    <scope>NUCLEOTIDE SEQUENCE [LARGE SCALE GENOMIC DNA]</scope>
    <source>
        <strain evidence="11">G3</strain>
    </source>
</reference>
<dbReference type="OrthoDB" id="260091at2759"/>
<keyword evidence="7" id="KW-0966">Cell projection</keyword>
<dbReference type="InParanoid" id="A2DKS7"/>
<evidence type="ECO:0000256" key="6">
    <source>
        <dbReference type="ARBA" id="ARBA00023212"/>
    </source>
</evidence>
<feature type="domain" description="Cytochrome b5 heme-binding" evidence="10">
    <location>
        <begin position="2"/>
        <end position="58"/>
    </location>
</feature>
<evidence type="ECO:0000256" key="5">
    <source>
        <dbReference type="ARBA" id="ARBA00023004"/>
    </source>
</evidence>
<gene>
    <name evidence="11" type="ORF">TVAG_247390</name>
</gene>
<dbReference type="GO" id="GO:0046872">
    <property type="term" value="F:metal ion binding"/>
    <property type="evidence" value="ECO:0007669"/>
    <property type="project" value="UniProtKB-KW"/>
</dbReference>
<accession>A2DKS7</accession>
<evidence type="ECO:0000256" key="9">
    <source>
        <dbReference type="ARBA" id="ARBA00046139"/>
    </source>
</evidence>
<dbReference type="Proteomes" id="UP000001542">
    <property type="component" value="Unassembled WGS sequence"/>
</dbReference>
<dbReference type="OMA" id="DLTHFFH"/>
<keyword evidence="4" id="KW-0479">Metal-binding</keyword>
<dbReference type="VEuPathDB" id="TrichDB:TVAG_247390"/>